<feature type="region of interest" description="Disordered" evidence="1">
    <location>
        <begin position="107"/>
        <end position="133"/>
    </location>
</feature>
<evidence type="ECO:0000256" key="2">
    <source>
        <dbReference type="SAM" id="Phobius"/>
    </source>
</evidence>
<sequence>MTLTASRSRLTVLVDGSADSLRSLGNENAYLFMGTGRRSSPSRRHTRRPWVVQAAVVLLSVVVLAFLSGAAERSTAWVLAGTASAASRSSREATALRGLNFDIPAAPSRGADIRKKPQKAEDSEETRRMKRLAKAEAEARAEDVEPLPPVPVLYSWPGLFRRLSRQTMKPGHQIQRKWLQKGRDQGYVTVPFLSAVRSMISQSDVNICLVSRREASDRVAKAWQEEIDDTPLFDISGEVSTPFDLDPLEPAWDAPLDALPSDEELRQVMREARVQENMQQRFDRDPEELAFRASKYRAEEDAVILRKVVEELPDELMDEERRDLVRQTVLEVIKSLWAVHVATNSTRLRWRLACTDDELEAASPDTLLRAIFVLAGEGLEFVPQQFVDTEKVSAKKLLSSEQIRGMGSEDWAQSVSATGTNVTDALKRVPPGWMTILKGDSWPGMKGRGAQYRLPKSGKRIYIEVDFLQGPGISQSTATEGVRGAGTGQSDEEEIPEFLRWLGPVAGVAALLYGLIKDTPPFITGQRVRLQADAYLRGVQRVPEPSNADLDALEDIERRLYMDFADADDAPVVLVVGGQTETGEVVLRKLISSGYHCVLLQEGQTDQRTEKVLPQRELVITYKGASLVSLSADPKGAPPVKPSLADAVIPGHAPPGDASGHAPENPTGDAPGDAALEPPLAGVPLLPGVAVIPGDAPLGDASGDAPVDPPVHAPGDAPGDAPHEAEKEQHQVTSTGVEEWPAGIESWRRVTAYVESLDRESLEIAWANRNLDLDLESSSGSSNDTATAWAELFEASPERPAAEVIEAPGRPAAEATKASERVAAPAEVSGRLAAEDTEAPGCAAAKATEASG</sequence>
<feature type="region of interest" description="Disordered" evidence="1">
    <location>
        <begin position="632"/>
        <end position="680"/>
    </location>
</feature>
<feature type="compositionally biased region" description="Basic and acidic residues" evidence="1">
    <location>
        <begin position="721"/>
        <end position="730"/>
    </location>
</feature>
<keyword evidence="2" id="KW-1133">Transmembrane helix</keyword>
<keyword evidence="2" id="KW-0812">Transmembrane</keyword>
<feature type="transmembrane region" description="Helical" evidence="2">
    <location>
        <begin position="50"/>
        <end position="71"/>
    </location>
</feature>
<reference evidence="3" key="1">
    <citation type="submission" date="2021-02" db="EMBL/GenBank/DDBJ databases">
        <authorList>
            <person name="Dougan E. K."/>
            <person name="Rhodes N."/>
            <person name="Thang M."/>
            <person name="Chan C."/>
        </authorList>
    </citation>
    <scope>NUCLEOTIDE SEQUENCE</scope>
</reference>
<dbReference type="EMBL" id="CAJNNW010026299">
    <property type="protein sequence ID" value="CAE8684304.1"/>
    <property type="molecule type" value="Genomic_DNA"/>
</dbReference>
<feature type="compositionally biased region" description="Basic and acidic residues" evidence="1">
    <location>
        <begin position="111"/>
        <end position="133"/>
    </location>
</feature>
<evidence type="ECO:0000313" key="4">
    <source>
        <dbReference type="Proteomes" id="UP000626109"/>
    </source>
</evidence>
<feature type="region of interest" description="Disordered" evidence="1">
    <location>
        <begin position="694"/>
        <end position="737"/>
    </location>
</feature>
<feature type="region of interest" description="Disordered" evidence="1">
    <location>
        <begin position="809"/>
        <end position="852"/>
    </location>
</feature>
<accession>A0A813JQB4</accession>
<evidence type="ECO:0000256" key="1">
    <source>
        <dbReference type="SAM" id="MobiDB-lite"/>
    </source>
</evidence>
<proteinExistence type="predicted"/>
<evidence type="ECO:0000313" key="3">
    <source>
        <dbReference type="EMBL" id="CAE8684304.1"/>
    </source>
</evidence>
<dbReference type="InterPro" id="IPR014955">
    <property type="entry name" value="DUF1826"/>
</dbReference>
<dbReference type="Pfam" id="PF08856">
    <property type="entry name" value="DUF1826"/>
    <property type="match status" value="1"/>
</dbReference>
<dbReference type="AlphaFoldDB" id="A0A813JQB4"/>
<comment type="caution">
    <text evidence="3">The sequence shown here is derived from an EMBL/GenBank/DDBJ whole genome shotgun (WGS) entry which is preliminary data.</text>
</comment>
<dbReference type="Proteomes" id="UP000626109">
    <property type="component" value="Unassembled WGS sequence"/>
</dbReference>
<name>A0A813JQB4_POLGL</name>
<protein>
    <submittedName>
        <fullName evidence="3">Uncharacterized protein</fullName>
    </submittedName>
</protein>
<gene>
    <name evidence="3" type="ORF">PGLA2088_LOCUS23897</name>
</gene>
<organism evidence="3 4">
    <name type="scientific">Polarella glacialis</name>
    <name type="common">Dinoflagellate</name>
    <dbReference type="NCBI Taxonomy" id="89957"/>
    <lineage>
        <taxon>Eukaryota</taxon>
        <taxon>Sar</taxon>
        <taxon>Alveolata</taxon>
        <taxon>Dinophyceae</taxon>
        <taxon>Suessiales</taxon>
        <taxon>Suessiaceae</taxon>
        <taxon>Polarella</taxon>
    </lineage>
</organism>
<keyword evidence="2" id="KW-0472">Membrane</keyword>